<organism evidence="4 5">
    <name type="scientific">Septoria linicola</name>
    <dbReference type="NCBI Taxonomy" id="215465"/>
    <lineage>
        <taxon>Eukaryota</taxon>
        <taxon>Fungi</taxon>
        <taxon>Dikarya</taxon>
        <taxon>Ascomycota</taxon>
        <taxon>Pezizomycotina</taxon>
        <taxon>Dothideomycetes</taxon>
        <taxon>Dothideomycetidae</taxon>
        <taxon>Mycosphaerellales</taxon>
        <taxon>Mycosphaerellaceae</taxon>
        <taxon>Septoria</taxon>
    </lineage>
</organism>
<keyword evidence="5" id="KW-1185">Reference proteome</keyword>
<gene>
    <name evidence="4" type="ORF">Slin15195_G117630</name>
</gene>
<keyword evidence="2 3" id="KW-0040">ANK repeat</keyword>
<sequence length="346" mass="37863">MIEDDQTTEGLRSAASTGDLTAMRDLLTTGHISKATATEVLGDAGKKIEVMRCLLEFGADANSIKLRGHEPRELLELMVHFGADLKSQGHMVLHNFADDRDMLDWLLDHGADIKRVNRGRTASDFALYPGGYDDSVKVLSNVAAKGDIELFDHLVDRGADPARSLALHYVSKCKDEEKALSMLSHLLDVHEMDIHADTDDLRDFFHDAEDAGTPLCTAIYRQNLAVVQELLSRGADPNRYGDSGHPPLSKAAGDVLNPGFPPALEPLFKAGAEPQIALECAVRERNVDAAKICLLHGADAPLGLAIAREVEEARLNDMISEPTARDERLRQKSDAMIKLLEDWGQA</sequence>
<dbReference type="PROSITE" id="PS50088">
    <property type="entry name" value="ANK_REPEAT"/>
    <property type="match status" value="1"/>
</dbReference>
<dbReference type="AlphaFoldDB" id="A0A9Q9AZX4"/>
<dbReference type="Proteomes" id="UP001056384">
    <property type="component" value="Chromosome 11"/>
</dbReference>
<dbReference type="Gene3D" id="1.25.40.20">
    <property type="entry name" value="Ankyrin repeat-containing domain"/>
    <property type="match status" value="2"/>
</dbReference>
<dbReference type="PANTHER" id="PTHR24189">
    <property type="entry name" value="MYOTROPHIN"/>
    <property type="match status" value="1"/>
</dbReference>
<dbReference type="PANTHER" id="PTHR24189:SF50">
    <property type="entry name" value="ANKYRIN REPEAT AND SOCS BOX PROTEIN 2"/>
    <property type="match status" value="1"/>
</dbReference>
<dbReference type="EMBL" id="CP099428">
    <property type="protein sequence ID" value="USW58444.1"/>
    <property type="molecule type" value="Genomic_DNA"/>
</dbReference>
<dbReference type="InterPro" id="IPR002110">
    <property type="entry name" value="Ankyrin_rpt"/>
</dbReference>
<protein>
    <submittedName>
        <fullName evidence="4">Ankyrin repeat-containing domain superfamily</fullName>
    </submittedName>
</protein>
<dbReference type="InterPro" id="IPR050745">
    <property type="entry name" value="Multifunctional_regulatory"/>
</dbReference>
<evidence type="ECO:0000313" key="4">
    <source>
        <dbReference type="EMBL" id="USW58444.1"/>
    </source>
</evidence>
<dbReference type="Pfam" id="PF00023">
    <property type="entry name" value="Ank"/>
    <property type="match status" value="1"/>
</dbReference>
<feature type="repeat" description="ANK" evidence="3">
    <location>
        <begin position="210"/>
        <end position="242"/>
    </location>
</feature>
<name>A0A9Q9AZX4_9PEZI</name>
<evidence type="ECO:0000256" key="3">
    <source>
        <dbReference type="PROSITE-ProRule" id="PRU00023"/>
    </source>
</evidence>
<dbReference type="SUPFAM" id="SSF48403">
    <property type="entry name" value="Ankyrin repeat"/>
    <property type="match status" value="2"/>
</dbReference>
<evidence type="ECO:0000313" key="5">
    <source>
        <dbReference type="Proteomes" id="UP001056384"/>
    </source>
</evidence>
<dbReference type="InterPro" id="IPR036770">
    <property type="entry name" value="Ankyrin_rpt-contain_sf"/>
</dbReference>
<reference evidence="4" key="1">
    <citation type="submission" date="2022-06" db="EMBL/GenBank/DDBJ databases">
        <title>Complete genome sequences of two strains of the flax pathogen Septoria linicola.</title>
        <authorList>
            <person name="Lapalu N."/>
            <person name="Simon A."/>
            <person name="Demenou B."/>
            <person name="Paumier D."/>
            <person name="Guillot M.-P."/>
            <person name="Gout L."/>
            <person name="Valade R."/>
        </authorList>
    </citation>
    <scope>NUCLEOTIDE SEQUENCE</scope>
    <source>
        <strain evidence="4">SE15195</strain>
    </source>
</reference>
<accession>A0A9Q9AZX4</accession>
<dbReference type="PROSITE" id="PS50297">
    <property type="entry name" value="ANK_REP_REGION"/>
    <property type="match status" value="1"/>
</dbReference>
<evidence type="ECO:0000256" key="1">
    <source>
        <dbReference type="ARBA" id="ARBA00022737"/>
    </source>
</evidence>
<proteinExistence type="predicted"/>
<evidence type="ECO:0000256" key="2">
    <source>
        <dbReference type="ARBA" id="ARBA00023043"/>
    </source>
</evidence>
<keyword evidence="1" id="KW-0677">Repeat</keyword>
<dbReference type="SMART" id="SM00248">
    <property type="entry name" value="ANK"/>
    <property type="match status" value="5"/>
</dbReference>